<dbReference type="InterPro" id="IPR006612">
    <property type="entry name" value="THAP_Znf"/>
</dbReference>
<keyword evidence="1" id="KW-0479">Metal-binding</keyword>
<dbReference type="AlphaFoldDB" id="A0AAE1HBY4"/>
<protein>
    <submittedName>
        <fullName evidence="7">DNA transposase</fullName>
    </submittedName>
</protein>
<evidence type="ECO:0000313" key="7">
    <source>
        <dbReference type="EMBL" id="KAK3918463.1"/>
    </source>
</evidence>
<evidence type="ECO:0000256" key="1">
    <source>
        <dbReference type="ARBA" id="ARBA00022723"/>
    </source>
</evidence>
<comment type="caution">
    <text evidence="7">The sequence shown here is derived from an EMBL/GenBank/DDBJ whole genome shotgun (WGS) entry which is preliminary data.</text>
</comment>
<name>A0AAE1HBY4_9NEOP</name>
<gene>
    <name evidence="7" type="ORF">KUF71_007724</name>
</gene>
<dbReference type="SMART" id="SM00980">
    <property type="entry name" value="THAP"/>
    <property type="match status" value="1"/>
</dbReference>
<evidence type="ECO:0000256" key="4">
    <source>
        <dbReference type="ARBA" id="ARBA00023125"/>
    </source>
</evidence>
<keyword evidence="3" id="KW-0862">Zinc</keyword>
<feature type="domain" description="THAP-type" evidence="6">
    <location>
        <begin position="1"/>
        <end position="88"/>
    </location>
</feature>
<keyword evidence="8" id="KW-1185">Reference proteome</keyword>
<proteinExistence type="predicted"/>
<evidence type="ECO:0000313" key="8">
    <source>
        <dbReference type="Proteomes" id="UP001219518"/>
    </source>
</evidence>
<dbReference type="GO" id="GO:0003677">
    <property type="term" value="F:DNA binding"/>
    <property type="evidence" value="ECO:0007669"/>
    <property type="project" value="UniProtKB-KW"/>
</dbReference>
<dbReference type="InterPro" id="IPR048365">
    <property type="entry name" value="TNP-like_RNaseH_N"/>
</dbReference>
<evidence type="ECO:0000256" key="5">
    <source>
        <dbReference type="SAM" id="MobiDB-lite"/>
    </source>
</evidence>
<evidence type="ECO:0000259" key="6">
    <source>
        <dbReference type="SMART" id="SM00980"/>
    </source>
</evidence>
<accession>A0AAE1HBY4</accession>
<feature type="region of interest" description="Disordered" evidence="5">
    <location>
        <begin position="67"/>
        <end position="95"/>
    </location>
</feature>
<dbReference type="Proteomes" id="UP001219518">
    <property type="component" value="Unassembled WGS sequence"/>
</dbReference>
<reference evidence="7" key="1">
    <citation type="submission" date="2021-07" db="EMBL/GenBank/DDBJ databases">
        <authorList>
            <person name="Catto M.A."/>
            <person name="Jacobson A."/>
            <person name="Kennedy G."/>
            <person name="Labadie P."/>
            <person name="Hunt B.G."/>
            <person name="Srinivasan R."/>
        </authorList>
    </citation>
    <scope>NUCLEOTIDE SEQUENCE</scope>
    <source>
        <strain evidence="7">PL_HMW_Pooled</strain>
        <tissue evidence="7">Head</tissue>
    </source>
</reference>
<dbReference type="GO" id="GO:0008270">
    <property type="term" value="F:zinc ion binding"/>
    <property type="evidence" value="ECO:0007669"/>
    <property type="project" value="UniProtKB-KW"/>
</dbReference>
<dbReference type="Pfam" id="PF21787">
    <property type="entry name" value="TNP-like_RNaseH_N"/>
    <property type="match status" value="1"/>
</dbReference>
<sequence length="407" mass="47192">MYCYLFRVPDSLVSADHVNDVNLVHGATCKAWVQESGNHDLLEIDSCKLHKSLYLCQKHFLPENFTDGRKKRRKQGVIPSAFSRPPLPDKDMTVWPQYNLPKKKRSQRLFPPPDEDIRVKRPNHEEMDVAIPHVSRLMDRTEARSPTVGLKERILMRPRTPPPDPPRRLTCRKIAMESGITDPSTLTPREERLARSALEYHTIARRIKLQLRCCQRRAVNLRTLAKKSTVDVINEMFISPETKIILESQLVNWKKKPQTRRWTIKMKCLALAIWKRSRRVYRWLSTMMALPVESTLRDLLVDIPLEPGINIVAMDNLSKKTAQFSSKDRVCQVMFDEVSLKTGLYWNNKSKIIEGFEDYGLNGRTVALATHALVFMVQGINRKFKQPVAFHFSRGTCPNWDMSLNSY</sequence>
<organism evidence="7 8">
    <name type="scientific">Frankliniella fusca</name>
    <dbReference type="NCBI Taxonomy" id="407009"/>
    <lineage>
        <taxon>Eukaryota</taxon>
        <taxon>Metazoa</taxon>
        <taxon>Ecdysozoa</taxon>
        <taxon>Arthropoda</taxon>
        <taxon>Hexapoda</taxon>
        <taxon>Insecta</taxon>
        <taxon>Pterygota</taxon>
        <taxon>Neoptera</taxon>
        <taxon>Paraneoptera</taxon>
        <taxon>Thysanoptera</taxon>
        <taxon>Terebrantia</taxon>
        <taxon>Thripoidea</taxon>
        <taxon>Thripidae</taxon>
        <taxon>Frankliniella</taxon>
    </lineage>
</organism>
<dbReference type="EMBL" id="JAHWGI010000939">
    <property type="protein sequence ID" value="KAK3918463.1"/>
    <property type="molecule type" value="Genomic_DNA"/>
</dbReference>
<evidence type="ECO:0000256" key="2">
    <source>
        <dbReference type="ARBA" id="ARBA00022771"/>
    </source>
</evidence>
<reference evidence="7" key="2">
    <citation type="journal article" date="2023" name="BMC Genomics">
        <title>Pest status, molecular evolution, and epigenetic factors derived from the genome assembly of Frankliniella fusca, a thysanopteran phytovirus vector.</title>
        <authorList>
            <person name="Catto M.A."/>
            <person name="Labadie P.E."/>
            <person name="Jacobson A.L."/>
            <person name="Kennedy G.G."/>
            <person name="Srinivasan R."/>
            <person name="Hunt B.G."/>
        </authorList>
    </citation>
    <scope>NUCLEOTIDE SEQUENCE</scope>
    <source>
        <strain evidence="7">PL_HMW_Pooled</strain>
    </source>
</reference>
<keyword evidence="4" id="KW-0238">DNA-binding</keyword>
<keyword evidence="2" id="KW-0863">Zinc-finger</keyword>
<evidence type="ECO:0000256" key="3">
    <source>
        <dbReference type="ARBA" id="ARBA00022833"/>
    </source>
</evidence>